<dbReference type="SUPFAM" id="SSF55729">
    <property type="entry name" value="Acyl-CoA N-acyltransferases (Nat)"/>
    <property type="match status" value="1"/>
</dbReference>
<dbReference type="InterPro" id="IPR016181">
    <property type="entry name" value="Acyl_CoA_acyltransferase"/>
</dbReference>
<dbReference type="EMBL" id="RXLZ01000032">
    <property type="protein sequence ID" value="RTQ88772.1"/>
    <property type="molecule type" value="Genomic_DNA"/>
</dbReference>
<name>A0A3S0JLC4_STEMA</name>
<evidence type="ECO:0000313" key="3">
    <source>
        <dbReference type="Proteomes" id="UP000271705"/>
    </source>
</evidence>
<comment type="caution">
    <text evidence="2">The sequence shown here is derived from an EMBL/GenBank/DDBJ whole genome shotgun (WGS) entry which is preliminary data.</text>
</comment>
<dbReference type="Gene3D" id="3.40.630.30">
    <property type="match status" value="1"/>
</dbReference>
<dbReference type="GO" id="GO:0016747">
    <property type="term" value="F:acyltransferase activity, transferring groups other than amino-acyl groups"/>
    <property type="evidence" value="ECO:0007669"/>
    <property type="project" value="InterPro"/>
</dbReference>
<accession>A0A3S0JLC4</accession>
<dbReference type="Pfam" id="PF13302">
    <property type="entry name" value="Acetyltransf_3"/>
    <property type="match status" value="1"/>
</dbReference>
<evidence type="ECO:0000313" key="2">
    <source>
        <dbReference type="EMBL" id="RTQ88772.1"/>
    </source>
</evidence>
<protein>
    <submittedName>
        <fullName evidence="2">N-acetyltransferase</fullName>
    </submittedName>
</protein>
<dbReference type="PANTHER" id="PTHR43792">
    <property type="entry name" value="GNAT FAMILY, PUTATIVE (AFU_ORTHOLOGUE AFUA_3G00765)-RELATED-RELATED"/>
    <property type="match status" value="1"/>
</dbReference>
<dbReference type="Proteomes" id="UP000271705">
    <property type="component" value="Unassembled WGS sequence"/>
</dbReference>
<organism evidence="2 3">
    <name type="scientific">Stenotrophomonas maltophilia</name>
    <name type="common">Pseudomonas maltophilia</name>
    <name type="synonym">Xanthomonas maltophilia</name>
    <dbReference type="NCBI Taxonomy" id="40324"/>
    <lineage>
        <taxon>Bacteria</taxon>
        <taxon>Pseudomonadati</taxon>
        <taxon>Pseudomonadota</taxon>
        <taxon>Gammaproteobacteria</taxon>
        <taxon>Lysobacterales</taxon>
        <taxon>Lysobacteraceae</taxon>
        <taxon>Stenotrophomonas</taxon>
        <taxon>Stenotrophomonas maltophilia group</taxon>
    </lineage>
</organism>
<dbReference type="AlphaFoldDB" id="A0A3S0JLC4"/>
<dbReference type="PANTHER" id="PTHR43792:SF16">
    <property type="entry name" value="N-ACETYLTRANSFERASE DOMAIN-CONTAINING PROTEIN"/>
    <property type="match status" value="1"/>
</dbReference>
<dbReference type="InterPro" id="IPR051531">
    <property type="entry name" value="N-acetyltransferase"/>
</dbReference>
<feature type="domain" description="N-acetyltransferase" evidence="1">
    <location>
        <begin position="9"/>
        <end position="152"/>
    </location>
</feature>
<reference evidence="2 3" key="1">
    <citation type="submission" date="2018-12" db="EMBL/GenBank/DDBJ databases">
        <authorList>
            <person name="Kartti S."/>
            <person name="Manni A."/>
            <person name="Chemao El Fihri M.W."/>
            <person name="Laamarti M."/>
            <person name="Temsamani L."/>
            <person name="El Jamali J.E."/>
            <person name="Ouadghiri M."/>
            <person name="Ibrahimi A."/>
            <person name="Filati-Maltouf A."/>
        </authorList>
    </citation>
    <scope>NUCLEOTIDE SEQUENCE [LARGE SCALE GENOMIC DNA]</scope>
    <source>
        <strain evidence="2 3">MDMC339</strain>
    </source>
</reference>
<evidence type="ECO:0000259" key="1">
    <source>
        <dbReference type="Pfam" id="PF13302"/>
    </source>
</evidence>
<keyword evidence="2" id="KW-0808">Transferase</keyword>
<gene>
    <name evidence="2" type="ORF">EKL94_12145</name>
</gene>
<dbReference type="RefSeq" id="WP_126929301.1">
    <property type="nucleotide sequence ID" value="NZ_RXLZ01000032.1"/>
</dbReference>
<dbReference type="InterPro" id="IPR000182">
    <property type="entry name" value="GNAT_dom"/>
</dbReference>
<sequence length="179" mass="20271">MQRRIVTERLILQPHCRDDLDDCTSMWSDPAVLRMIRDHPFSRHETWLRILRYAGHWAMLGYGYWTIRHRNDGRFYGELGFALTLRDLPGEAAGLPEFGCTLSRRGWGRGIAQEATAGVLEWMDRVARIEATSAITDLRNRSALALANAAGYSIVEEMEFEGSPFAVLTRPSSLTTLTA</sequence>
<proteinExistence type="predicted"/>